<dbReference type="GeneTree" id="ENSGT00910000147422"/>
<keyword evidence="2" id="KW-1185">Reference proteome</keyword>
<evidence type="ECO:0000313" key="1">
    <source>
        <dbReference type="Ensembl" id="ENSMMMP00000004793.1"/>
    </source>
</evidence>
<reference evidence="1" key="1">
    <citation type="submission" date="2025-08" db="UniProtKB">
        <authorList>
            <consortium name="Ensembl"/>
        </authorList>
    </citation>
    <scope>IDENTIFICATION</scope>
</reference>
<dbReference type="Proteomes" id="UP000694407">
    <property type="component" value="Unplaced"/>
</dbReference>
<organism evidence="1 2">
    <name type="scientific">Marmota marmota marmota</name>
    <name type="common">Alpine marmot</name>
    <dbReference type="NCBI Taxonomy" id="9994"/>
    <lineage>
        <taxon>Eukaryota</taxon>
        <taxon>Metazoa</taxon>
        <taxon>Chordata</taxon>
        <taxon>Craniata</taxon>
        <taxon>Vertebrata</taxon>
        <taxon>Euteleostomi</taxon>
        <taxon>Mammalia</taxon>
        <taxon>Eutheria</taxon>
        <taxon>Euarchontoglires</taxon>
        <taxon>Glires</taxon>
        <taxon>Rodentia</taxon>
        <taxon>Sciuromorpha</taxon>
        <taxon>Sciuridae</taxon>
        <taxon>Xerinae</taxon>
        <taxon>Marmotini</taxon>
        <taxon>Marmota</taxon>
    </lineage>
</organism>
<dbReference type="Ensembl" id="ENSMMMT00000005456.1">
    <property type="protein sequence ID" value="ENSMMMP00000004793.1"/>
    <property type="gene ID" value="ENSMMMG00000004373.1"/>
</dbReference>
<reference evidence="1" key="2">
    <citation type="submission" date="2025-09" db="UniProtKB">
        <authorList>
            <consortium name="Ensembl"/>
        </authorList>
    </citation>
    <scope>IDENTIFICATION</scope>
</reference>
<sequence length="72" mass="8475">MVETEELTENCVLPKCQKSLEPPCTKFMISPFFHSSSYHYPSFPQNLSIIKTQAHIAYFIIYIYFQKLLQPN</sequence>
<accession>A0A8C5YUY0</accession>
<evidence type="ECO:0000313" key="2">
    <source>
        <dbReference type="Proteomes" id="UP000694407"/>
    </source>
</evidence>
<proteinExistence type="predicted"/>
<protein>
    <submittedName>
        <fullName evidence="1">Uncharacterized protein</fullName>
    </submittedName>
</protein>
<dbReference type="AlphaFoldDB" id="A0A8C5YUY0"/>
<name>A0A8C5YUY0_MARMA</name>